<evidence type="ECO:0000313" key="3">
    <source>
        <dbReference type="Proteomes" id="UP000027265"/>
    </source>
</evidence>
<dbReference type="HOGENOM" id="CLU_079428_0_0_1"/>
<dbReference type="SUPFAM" id="SSF52047">
    <property type="entry name" value="RNI-like"/>
    <property type="match status" value="1"/>
</dbReference>
<feature type="compositionally biased region" description="Acidic residues" evidence="1">
    <location>
        <begin position="252"/>
        <end position="276"/>
    </location>
</feature>
<sequence>GILDCRILPLFRASRVSQLDLTKSVQQEGGLNMFGLDLLKVLSMPNSFRFVTEIKLCDTPMKDLDLIHLHHLPRLSQLCLDNTTIGNEAIFHLVSLRRTLKDLSISENPCIDNDAVPALLLLSKLCKLNILDTCIGMQGLRRFAKTINDEDREIDIILPYRCADYIENMHTQYLIDPRSPLITSPHACSELSTSALKRNLAEHAKYNGGVIVGGTKDEMVEGLRRLLERRKRDLLVREMMWNGDKRSLPATETEEGQEEDEEAEEEDSEEQESDPE</sequence>
<dbReference type="InterPro" id="IPR032675">
    <property type="entry name" value="LRR_dom_sf"/>
</dbReference>
<name>A0A067Q687_9AGAM</name>
<dbReference type="AlphaFoldDB" id="A0A067Q687"/>
<evidence type="ECO:0000256" key="1">
    <source>
        <dbReference type="SAM" id="MobiDB-lite"/>
    </source>
</evidence>
<dbReference type="STRING" id="933084.A0A067Q687"/>
<feature type="region of interest" description="Disordered" evidence="1">
    <location>
        <begin position="242"/>
        <end position="276"/>
    </location>
</feature>
<feature type="non-terminal residue" evidence="2">
    <location>
        <position position="1"/>
    </location>
</feature>
<organism evidence="2 3">
    <name type="scientific">Jaapia argillacea MUCL 33604</name>
    <dbReference type="NCBI Taxonomy" id="933084"/>
    <lineage>
        <taxon>Eukaryota</taxon>
        <taxon>Fungi</taxon>
        <taxon>Dikarya</taxon>
        <taxon>Basidiomycota</taxon>
        <taxon>Agaricomycotina</taxon>
        <taxon>Agaricomycetes</taxon>
        <taxon>Agaricomycetidae</taxon>
        <taxon>Jaapiales</taxon>
        <taxon>Jaapiaceae</taxon>
        <taxon>Jaapia</taxon>
    </lineage>
</organism>
<evidence type="ECO:0000313" key="2">
    <source>
        <dbReference type="EMBL" id="KDQ58982.1"/>
    </source>
</evidence>
<gene>
    <name evidence="2" type="ORF">JAAARDRAFT_127677</name>
</gene>
<keyword evidence="3" id="KW-1185">Reference proteome</keyword>
<protein>
    <recommendedName>
        <fullName evidence="4">U2A'/phosphoprotein 32 family A C-terminal domain-containing protein</fullName>
    </recommendedName>
</protein>
<reference evidence="3" key="1">
    <citation type="journal article" date="2014" name="Proc. Natl. Acad. Sci. U.S.A.">
        <title>Extensive sampling of basidiomycete genomes demonstrates inadequacy of the white-rot/brown-rot paradigm for wood decay fungi.</title>
        <authorList>
            <person name="Riley R."/>
            <person name="Salamov A.A."/>
            <person name="Brown D.W."/>
            <person name="Nagy L.G."/>
            <person name="Floudas D."/>
            <person name="Held B.W."/>
            <person name="Levasseur A."/>
            <person name="Lombard V."/>
            <person name="Morin E."/>
            <person name="Otillar R."/>
            <person name="Lindquist E.A."/>
            <person name="Sun H."/>
            <person name="LaButti K.M."/>
            <person name="Schmutz J."/>
            <person name="Jabbour D."/>
            <person name="Luo H."/>
            <person name="Baker S.E."/>
            <person name="Pisabarro A.G."/>
            <person name="Walton J.D."/>
            <person name="Blanchette R.A."/>
            <person name="Henrissat B."/>
            <person name="Martin F."/>
            <person name="Cullen D."/>
            <person name="Hibbett D.S."/>
            <person name="Grigoriev I.V."/>
        </authorList>
    </citation>
    <scope>NUCLEOTIDE SEQUENCE [LARGE SCALE GENOMIC DNA]</scope>
    <source>
        <strain evidence="3">MUCL 33604</strain>
    </source>
</reference>
<proteinExistence type="predicted"/>
<dbReference type="Gene3D" id="3.80.10.10">
    <property type="entry name" value="Ribonuclease Inhibitor"/>
    <property type="match status" value="1"/>
</dbReference>
<dbReference type="OrthoDB" id="120976at2759"/>
<dbReference type="EMBL" id="KL197716">
    <property type="protein sequence ID" value="KDQ58982.1"/>
    <property type="molecule type" value="Genomic_DNA"/>
</dbReference>
<accession>A0A067Q687</accession>
<evidence type="ECO:0008006" key="4">
    <source>
        <dbReference type="Google" id="ProtNLM"/>
    </source>
</evidence>
<dbReference type="InParanoid" id="A0A067Q687"/>
<dbReference type="Proteomes" id="UP000027265">
    <property type="component" value="Unassembled WGS sequence"/>
</dbReference>